<keyword evidence="3" id="KW-1185">Reference proteome</keyword>
<reference evidence="2 3" key="2">
    <citation type="submission" date="2018-11" db="EMBL/GenBank/DDBJ databases">
        <authorList>
            <consortium name="Pathogen Informatics"/>
        </authorList>
    </citation>
    <scope>NUCLEOTIDE SEQUENCE [LARGE SCALE GENOMIC DNA]</scope>
</reference>
<keyword evidence="1" id="KW-0812">Transmembrane</keyword>
<dbReference type="WBParaSite" id="NBR_0000590101-mRNA-1">
    <property type="protein sequence ID" value="NBR_0000590101-mRNA-1"/>
    <property type="gene ID" value="NBR_0000590101"/>
</dbReference>
<sequence length="293" mass="33249">MRDGFDPAQSSFLKALRDKTVVVAAITPLLLFRLFDYSTLYSLVLNVVHYSIYFAVLPYSYSRVWIIRGGREAGVDNLAAGTKAISSEAYGSARQAVETINKQCGLIKELIAESEATRKEGENKQSSLIRDICHHHGEMNKEVLAMVEENWLCPKQTGKTPQKRYPPVAKDSEIHYVPEKEEIPVSKGYNLETPKRANIRTRELLLEVQNMCLSPDSLMASRKTSHLENIKELEWLRRYSARGVAIDDTFDLTRYTLKVAAFMVPDGKDRGMPAGALMFLICFRDYNNTIQDF</sequence>
<protein>
    <submittedName>
        <fullName evidence="4">LETM1 domain-containing protein</fullName>
    </submittedName>
</protein>
<reference evidence="4" key="1">
    <citation type="submission" date="2017-02" db="UniProtKB">
        <authorList>
            <consortium name="WormBaseParasite"/>
        </authorList>
    </citation>
    <scope>IDENTIFICATION</scope>
</reference>
<evidence type="ECO:0000313" key="3">
    <source>
        <dbReference type="Proteomes" id="UP000271162"/>
    </source>
</evidence>
<dbReference type="EMBL" id="UYSL01019764">
    <property type="protein sequence ID" value="VDL69491.1"/>
    <property type="molecule type" value="Genomic_DNA"/>
</dbReference>
<keyword evidence="1" id="KW-1133">Transmembrane helix</keyword>
<feature type="transmembrane region" description="Helical" evidence="1">
    <location>
        <begin position="41"/>
        <end position="61"/>
    </location>
</feature>
<evidence type="ECO:0000313" key="2">
    <source>
        <dbReference type="EMBL" id="VDL69491.1"/>
    </source>
</evidence>
<dbReference type="AlphaFoldDB" id="A0A0N4XTH5"/>
<accession>A0A0N4XTH5</accession>
<name>A0A0N4XTH5_NIPBR</name>
<organism evidence="4">
    <name type="scientific">Nippostrongylus brasiliensis</name>
    <name type="common">Rat hookworm</name>
    <dbReference type="NCBI Taxonomy" id="27835"/>
    <lineage>
        <taxon>Eukaryota</taxon>
        <taxon>Metazoa</taxon>
        <taxon>Ecdysozoa</taxon>
        <taxon>Nematoda</taxon>
        <taxon>Chromadorea</taxon>
        <taxon>Rhabditida</taxon>
        <taxon>Rhabditina</taxon>
        <taxon>Rhabditomorpha</taxon>
        <taxon>Strongyloidea</taxon>
        <taxon>Heligmosomidae</taxon>
        <taxon>Nippostrongylus</taxon>
    </lineage>
</organism>
<proteinExistence type="predicted"/>
<evidence type="ECO:0000313" key="4">
    <source>
        <dbReference type="WBParaSite" id="NBR_0000590101-mRNA-1"/>
    </source>
</evidence>
<dbReference type="Proteomes" id="UP000271162">
    <property type="component" value="Unassembled WGS sequence"/>
</dbReference>
<keyword evidence="1" id="KW-0472">Membrane</keyword>
<gene>
    <name evidence="2" type="ORF">NBR_LOCUS5902</name>
</gene>
<evidence type="ECO:0000256" key="1">
    <source>
        <dbReference type="SAM" id="Phobius"/>
    </source>
</evidence>